<organism evidence="1 2">
    <name type="scientific">Novosphingobium aquae</name>
    <dbReference type="NCBI Taxonomy" id="3133435"/>
    <lineage>
        <taxon>Bacteria</taxon>
        <taxon>Pseudomonadati</taxon>
        <taxon>Pseudomonadota</taxon>
        <taxon>Alphaproteobacteria</taxon>
        <taxon>Sphingomonadales</taxon>
        <taxon>Sphingomonadaceae</taxon>
        <taxon>Novosphingobium</taxon>
    </lineage>
</organism>
<reference evidence="1 2" key="1">
    <citation type="submission" date="2024-03" db="EMBL/GenBank/DDBJ databases">
        <authorList>
            <person name="Jo J.-H."/>
        </authorList>
    </citation>
    <scope>NUCLEOTIDE SEQUENCE [LARGE SCALE GENOMIC DNA]</scope>
    <source>
        <strain evidence="1 2">AS3R-12</strain>
    </source>
</reference>
<comment type="caution">
    <text evidence="1">The sequence shown here is derived from an EMBL/GenBank/DDBJ whole genome shotgun (WGS) entry which is preliminary data.</text>
</comment>
<dbReference type="Proteomes" id="UP001379235">
    <property type="component" value="Unassembled WGS sequence"/>
</dbReference>
<name>A0ABU8S8W9_9SPHN</name>
<sequence length="94" mass="10034">MPVALAALLVWFWTPINGYADAGASYGARVACSCRYIGGRSLGDCRKDFEPGMGLVMLSEDTAAKSVTARFPLLASQTATFRDGPGCVLEPWDD</sequence>
<dbReference type="EMBL" id="JBBHJY010000004">
    <property type="protein sequence ID" value="MEJ6010342.1"/>
    <property type="molecule type" value="Genomic_DNA"/>
</dbReference>
<accession>A0ABU8S8W9</accession>
<gene>
    <name evidence="1" type="ORF">WG900_10465</name>
</gene>
<protein>
    <submittedName>
        <fullName evidence="1">Uncharacterized protein</fullName>
    </submittedName>
</protein>
<proteinExistence type="predicted"/>
<keyword evidence="2" id="KW-1185">Reference proteome</keyword>
<dbReference type="RefSeq" id="WP_339966911.1">
    <property type="nucleotide sequence ID" value="NZ_JBBHJY010000004.1"/>
</dbReference>
<evidence type="ECO:0000313" key="1">
    <source>
        <dbReference type="EMBL" id="MEJ6010342.1"/>
    </source>
</evidence>
<evidence type="ECO:0000313" key="2">
    <source>
        <dbReference type="Proteomes" id="UP001379235"/>
    </source>
</evidence>